<evidence type="ECO:0000256" key="2">
    <source>
        <dbReference type="ARBA" id="ARBA00006679"/>
    </source>
</evidence>
<gene>
    <name evidence="8" type="ORF">EUU22_23790</name>
</gene>
<dbReference type="PANTHER" id="PTHR33452">
    <property type="entry name" value="OXIDOREDUCTASE CATD-RELATED"/>
    <property type="match status" value="1"/>
</dbReference>
<keyword evidence="6 7" id="KW-0472">Membrane</keyword>
<proteinExistence type="inferred from homology"/>
<accession>A0A4Q2S6I2</accession>
<dbReference type="RefSeq" id="WP_129334455.1">
    <property type="nucleotide sequence ID" value="NZ_SDVB01000391.1"/>
</dbReference>
<dbReference type="InterPro" id="IPR032808">
    <property type="entry name" value="DoxX"/>
</dbReference>
<dbReference type="AlphaFoldDB" id="A0A4Q2S6I2"/>
<evidence type="ECO:0000313" key="9">
    <source>
        <dbReference type="Proteomes" id="UP000291088"/>
    </source>
</evidence>
<reference evidence="8 9" key="1">
    <citation type="submission" date="2019-01" db="EMBL/GenBank/DDBJ databases">
        <authorList>
            <person name="Deng T."/>
        </authorList>
    </citation>
    <scope>NUCLEOTIDE SEQUENCE [LARGE SCALE GENOMIC DNA]</scope>
    <source>
        <strain evidence="8 9">F8825</strain>
    </source>
</reference>
<keyword evidence="4 7" id="KW-0812">Transmembrane</keyword>
<protein>
    <submittedName>
        <fullName evidence="8">DoxX family protein</fullName>
    </submittedName>
</protein>
<comment type="subcellular location">
    <subcellularLocation>
        <location evidence="1">Cell membrane</location>
        <topology evidence="1">Multi-pass membrane protein</topology>
    </subcellularLocation>
</comment>
<dbReference type="Pfam" id="PF07681">
    <property type="entry name" value="DoxX"/>
    <property type="match status" value="1"/>
</dbReference>
<dbReference type="GO" id="GO:0005886">
    <property type="term" value="C:plasma membrane"/>
    <property type="evidence" value="ECO:0007669"/>
    <property type="project" value="UniProtKB-SubCell"/>
</dbReference>
<dbReference type="EMBL" id="SDVB01000391">
    <property type="protein sequence ID" value="RYB97024.1"/>
    <property type="molecule type" value="Genomic_DNA"/>
</dbReference>
<feature type="transmembrane region" description="Helical" evidence="7">
    <location>
        <begin position="7"/>
        <end position="25"/>
    </location>
</feature>
<feature type="transmembrane region" description="Helical" evidence="7">
    <location>
        <begin position="112"/>
        <end position="131"/>
    </location>
</feature>
<comment type="similarity">
    <text evidence="2">Belongs to the DoxX family.</text>
</comment>
<keyword evidence="9" id="KW-1185">Reference proteome</keyword>
<feature type="transmembrane region" description="Helical" evidence="7">
    <location>
        <begin position="72"/>
        <end position="92"/>
    </location>
</feature>
<feature type="transmembrane region" description="Helical" evidence="7">
    <location>
        <begin position="45"/>
        <end position="65"/>
    </location>
</feature>
<evidence type="ECO:0000256" key="5">
    <source>
        <dbReference type="ARBA" id="ARBA00022989"/>
    </source>
</evidence>
<keyword evidence="3" id="KW-1003">Cell membrane</keyword>
<evidence type="ECO:0000256" key="3">
    <source>
        <dbReference type="ARBA" id="ARBA00022475"/>
    </source>
</evidence>
<evidence type="ECO:0000256" key="4">
    <source>
        <dbReference type="ARBA" id="ARBA00022692"/>
    </source>
</evidence>
<sequence>MSNANNLAILLGRVLLSFIFIYSGFGKLADPSATAGMITGAGLPAATALAYLAGAFEFVAGLAVLVGYQTRIAGWLLAAFCVFTGVVFHGSAINVPDFPAAANGWLTVLNQIMMMKNITLAGAYIVLATFGPGAYSLDARRGAYAIA</sequence>
<evidence type="ECO:0000256" key="1">
    <source>
        <dbReference type="ARBA" id="ARBA00004651"/>
    </source>
</evidence>
<evidence type="ECO:0000313" key="8">
    <source>
        <dbReference type="EMBL" id="RYB97024.1"/>
    </source>
</evidence>
<name>A0A4Q2S6I2_9HYPH</name>
<dbReference type="InterPro" id="IPR051907">
    <property type="entry name" value="DoxX-like_oxidoreductase"/>
</dbReference>
<evidence type="ECO:0000256" key="6">
    <source>
        <dbReference type="ARBA" id="ARBA00023136"/>
    </source>
</evidence>
<keyword evidence="5 7" id="KW-1133">Transmembrane helix</keyword>
<dbReference type="PANTHER" id="PTHR33452:SF1">
    <property type="entry name" value="INNER MEMBRANE PROTEIN YPHA-RELATED"/>
    <property type="match status" value="1"/>
</dbReference>
<comment type="caution">
    <text evidence="8">The sequence shown here is derived from an EMBL/GenBank/DDBJ whole genome shotgun (WGS) entry which is preliminary data.</text>
</comment>
<dbReference type="OrthoDB" id="9810206at2"/>
<organism evidence="8 9">
    <name type="scientific">Ciceribacter ferrooxidans</name>
    <dbReference type="NCBI Taxonomy" id="2509717"/>
    <lineage>
        <taxon>Bacteria</taxon>
        <taxon>Pseudomonadati</taxon>
        <taxon>Pseudomonadota</taxon>
        <taxon>Alphaproteobacteria</taxon>
        <taxon>Hyphomicrobiales</taxon>
        <taxon>Rhizobiaceae</taxon>
        <taxon>Ciceribacter</taxon>
    </lineage>
</organism>
<evidence type="ECO:0000256" key="7">
    <source>
        <dbReference type="SAM" id="Phobius"/>
    </source>
</evidence>
<dbReference type="Proteomes" id="UP000291088">
    <property type="component" value="Unassembled WGS sequence"/>
</dbReference>